<dbReference type="Proteomes" id="UP000004474">
    <property type="component" value="Unassembled WGS sequence"/>
</dbReference>
<comment type="caution">
    <text evidence="2">The sequence shown here is derived from an EMBL/GenBank/DDBJ whole genome shotgun (WGS) entry which is preliminary data.</text>
</comment>
<dbReference type="SUPFAM" id="SSF47413">
    <property type="entry name" value="lambda repressor-like DNA-binding domains"/>
    <property type="match status" value="1"/>
</dbReference>
<sequence>MINPNPADIGQRVQRLRHANGLSQADLADHAGIPAGVVSMVEHGRQSLEAGALDRVANALACTTDYLTGLRAEPVSTRPWLRAYADAPKRTVDKYVSDTETAKHTGTSEALGLAFYPESL</sequence>
<dbReference type="GO" id="GO:0003677">
    <property type="term" value="F:DNA binding"/>
    <property type="evidence" value="ECO:0007669"/>
    <property type="project" value="InterPro"/>
</dbReference>
<evidence type="ECO:0000313" key="2">
    <source>
        <dbReference type="EMBL" id="EKA61863.1"/>
    </source>
</evidence>
<dbReference type="InterPro" id="IPR001387">
    <property type="entry name" value="Cro/C1-type_HTH"/>
</dbReference>
<feature type="domain" description="HTH cro/C1-type" evidence="1">
    <location>
        <begin position="13"/>
        <end position="67"/>
    </location>
</feature>
<protein>
    <submittedName>
        <fullName evidence="2">Prophage LambdaBa02, repressor protein</fullName>
    </submittedName>
</protein>
<feature type="non-terminal residue" evidence="2">
    <location>
        <position position="120"/>
    </location>
</feature>
<dbReference type="STRING" id="1210046.B277_04949"/>
<dbReference type="Pfam" id="PF13560">
    <property type="entry name" value="HTH_31"/>
    <property type="match status" value="1"/>
</dbReference>
<reference evidence="2 3" key="1">
    <citation type="journal article" date="2012" name="J. Bacteriol.">
        <title>Genome Sequence of Janibacter hoylei MTCC8307, Isolated from the Stratospheric Air.</title>
        <authorList>
            <person name="Pawar S.P."/>
            <person name="Dhotre D.P."/>
            <person name="Shetty S.A."/>
            <person name="Chowdhury S.P."/>
            <person name="Chaudhari B.L."/>
            <person name="Shouche Y.S."/>
        </authorList>
    </citation>
    <scope>NUCLEOTIDE SEQUENCE [LARGE SCALE GENOMIC DNA]</scope>
    <source>
        <strain evidence="2 3">PVAS-1</strain>
    </source>
</reference>
<dbReference type="EMBL" id="ALWX01000019">
    <property type="protein sequence ID" value="EKA61863.1"/>
    <property type="molecule type" value="Genomic_DNA"/>
</dbReference>
<accession>K1ERP6</accession>
<dbReference type="RefSeq" id="WP_007925728.1">
    <property type="nucleotide sequence ID" value="NZ_ALWX01000019.1"/>
</dbReference>
<dbReference type="PROSITE" id="PS50943">
    <property type="entry name" value="HTH_CROC1"/>
    <property type="match status" value="1"/>
</dbReference>
<dbReference type="SMART" id="SM00530">
    <property type="entry name" value="HTH_XRE"/>
    <property type="match status" value="1"/>
</dbReference>
<proteinExistence type="predicted"/>
<evidence type="ECO:0000313" key="3">
    <source>
        <dbReference type="Proteomes" id="UP000004474"/>
    </source>
</evidence>
<dbReference type="CDD" id="cd00093">
    <property type="entry name" value="HTH_XRE"/>
    <property type="match status" value="1"/>
</dbReference>
<name>K1ERP6_9MICO</name>
<organism evidence="2 3">
    <name type="scientific">Janibacter hoylei PVAS-1</name>
    <dbReference type="NCBI Taxonomy" id="1210046"/>
    <lineage>
        <taxon>Bacteria</taxon>
        <taxon>Bacillati</taxon>
        <taxon>Actinomycetota</taxon>
        <taxon>Actinomycetes</taxon>
        <taxon>Micrococcales</taxon>
        <taxon>Intrasporangiaceae</taxon>
        <taxon>Janibacter</taxon>
    </lineage>
</organism>
<dbReference type="AlphaFoldDB" id="K1ERP6"/>
<dbReference type="Gene3D" id="1.10.260.40">
    <property type="entry name" value="lambda repressor-like DNA-binding domains"/>
    <property type="match status" value="1"/>
</dbReference>
<evidence type="ECO:0000259" key="1">
    <source>
        <dbReference type="PROSITE" id="PS50943"/>
    </source>
</evidence>
<dbReference type="InterPro" id="IPR010982">
    <property type="entry name" value="Lambda_DNA-bd_dom_sf"/>
</dbReference>
<gene>
    <name evidence="2" type="ORF">B277_04949</name>
</gene>